<evidence type="ECO:0000313" key="2">
    <source>
        <dbReference type="Proteomes" id="UP000076567"/>
    </source>
</evidence>
<dbReference type="Pfam" id="PF10957">
    <property type="entry name" value="Spore_Cse60"/>
    <property type="match status" value="1"/>
</dbReference>
<name>A0A165N542_9BACL</name>
<dbReference type="RefSeq" id="WP_066243942.1">
    <property type="nucleotide sequence ID" value="NZ_LRFC01000037.1"/>
</dbReference>
<evidence type="ECO:0000313" key="1">
    <source>
        <dbReference type="EMBL" id="KZE64641.1"/>
    </source>
</evidence>
<dbReference type="Proteomes" id="UP000076567">
    <property type="component" value="Unassembled WGS sequence"/>
</dbReference>
<dbReference type="EMBL" id="LRFC01000037">
    <property type="protein sequence ID" value="KZE64641.1"/>
    <property type="molecule type" value="Genomic_DNA"/>
</dbReference>
<proteinExistence type="predicted"/>
<accession>A0A165N542</accession>
<organism evidence="1 2">
    <name type="scientific">Fictibacillus phosphorivorans</name>
    <dbReference type="NCBI Taxonomy" id="1221500"/>
    <lineage>
        <taxon>Bacteria</taxon>
        <taxon>Bacillati</taxon>
        <taxon>Bacillota</taxon>
        <taxon>Bacilli</taxon>
        <taxon>Bacillales</taxon>
        <taxon>Fictibacillaceae</taxon>
        <taxon>Fictibacillus</taxon>
    </lineage>
</organism>
<keyword evidence="2" id="KW-1185">Reference proteome</keyword>
<gene>
    <name evidence="1" type="ORF">AWM68_10900</name>
</gene>
<dbReference type="AlphaFoldDB" id="A0A165N542"/>
<dbReference type="OrthoDB" id="1653053at2"/>
<dbReference type="InterPro" id="IPR020296">
    <property type="entry name" value="Spore_Cse60"/>
</dbReference>
<protein>
    <submittedName>
        <fullName evidence="1">Sporulation protein cse60</fullName>
    </submittedName>
</protein>
<sequence>MIQVKIFDEDHEDDLEESVNEFLSVIPPEKIVDIKYQIAVCDNVHSEDETMFSFSAMIIYKK</sequence>
<comment type="caution">
    <text evidence="1">The sequence shown here is derived from an EMBL/GenBank/DDBJ whole genome shotgun (WGS) entry which is preliminary data.</text>
</comment>
<reference evidence="2" key="1">
    <citation type="submission" date="2016-01" db="EMBL/GenBank/DDBJ databases">
        <title>Draft genome of Chromobacterium sp. F49.</title>
        <authorList>
            <person name="Hong K.W."/>
        </authorList>
    </citation>
    <scope>NUCLEOTIDE SEQUENCE [LARGE SCALE GENOMIC DNA]</scope>
    <source>
        <strain evidence="2">P7IIIA</strain>
    </source>
</reference>